<keyword evidence="9" id="KW-1185">Reference proteome</keyword>
<reference evidence="8 9" key="1">
    <citation type="submission" date="2024-11" db="EMBL/GenBank/DDBJ databases">
        <title>Adaptive evolution of stress response genes in parasites aligns with host niche diversity.</title>
        <authorList>
            <person name="Hahn C."/>
            <person name="Resl P."/>
        </authorList>
    </citation>
    <scope>NUCLEOTIDE SEQUENCE [LARGE SCALE GENOMIC DNA]</scope>
    <source>
        <strain evidence="8">EGGRZ-B1_66</strain>
        <tissue evidence="8">Body</tissue>
    </source>
</reference>
<dbReference type="EMBL" id="JBJKFK010000796">
    <property type="protein sequence ID" value="KAL3315228.1"/>
    <property type="molecule type" value="Genomic_DNA"/>
</dbReference>
<keyword evidence="3 5" id="KW-0863">Zinc-finger</keyword>
<keyword evidence="2" id="KW-0677">Repeat</keyword>
<sequence>MSTINYYCIVMDLENSLQLLEKATSRYTCTLCKPAVSIDCDRYNNLELHLREQHPESMTMRCPYCLQEVCKTSIIRHIDHHFVIVNKEPYHCPLCPAMRQTAKSLAIHAKDHHRIGSSIIFFKCGHCESSMPNLDSLKSHLASNSFELYHCAFPRCFVKSTDQQLVLQHVSRVHNRDSTYLISSCQFMCSWSATQQPSREGVTCGEQSLFLSCPNCTFATYRMESFAQHVSTCRCNKNLSQFSVSCILYKCPCCNKASTSHSFVLEHLADVHPGFKVPSDISQEDFVVPLDDSVRNDFSSDFLNSTNIAQLSNLLTNSIVNPFSGLDSAHNNSLISNFAALLTGAAQQPENMLSDNIVLDEQNLTKKLLESAAASSAISCGPTPIASTERAPVELDDETRTLVQKMMMELQLTSGVDPTKTLPGILPTNQTVEEWIPLYFNEAEFITSFQKSKPCSSMADITDEEFASYVERLRVFSIYRIPILGRANQRRVAACPMCFKNFNHGFSDLKKHMLCSHFDLRRDVVRFSNNFTYTPRYNTPGIVLPGSNMPGTPVKLDGTPPLISNPIKPVSQPIMKAEDNSPLAPNIVVSSGASSLTSPIQRSTVNHYPSTDLMLADLSMLTKVEDASSLEEAEERKPPGRGGIVLLNEDGKPLEDSYQAAKQEDDSDPRVVHHPVMGRQWIMLNYSLPVLHKLFSDSDVGFLSCTLVVPLVFRV</sequence>
<evidence type="ECO:0000256" key="2">
    <source>
        <dbReference type="ARBA" id="ARBA00022737"/>
    </source>
</evidence>
<dbReference type="AlphaFoldDB" id="A0ABD2Q6Z6"/>
<evidence type="ECO:0000256" key="4">
    <source>
        <dbReference type="ARBA" id="ARBA00022833"/>
    </source>
</evidence>
<protein>
    <recommendedName>
        <fullName evidence="7">C2H2-type domain-containing protein</fullName>
    </recommendedName>
</protein>
<evidence type="ECO:0000256" key="6">
    <source>
        <dbReference type="SAM" id="MobiDB-lite"/>
    </source>
</evidence>
<keyword evidence="4" id="KW-0862">Zinc</keyword>
<dbReference type="Gene3D" id="3.30.160.60">
    <property type="entry name" value="Classic Zinc Finger"/>
    <property type="match status" value="1"/>
</dbReference>
<evidence type="ECO:0000313" key="8">
    <source>
        <dbReference type="EMBL" id="KAL3315228.1"/>
    </source>
</evidence>
<dbReference type="InterPro" id="IPR050688">
    <property type="entry name" value="Zinc_finger/UBP_domain"/>
</dbReference>
<proteinExistence type="predicted"/>
<evidence type="ECO:0000259" key="7">
    <source>
        <dbReference type="PROSITE" id="PS50157"/>
    </source>
</evidence>
<dbReference type="SMART" id="SM00355">
    <property type="entry name" value="ZnF_C2H2"/>
    <property type="match status" value="8"/>
</dbReference>
<evidence type="ECO:0000313" key="9">
    <source>
        <dbReference type="Proteomes" id="UP001626550"/>
    </source>
</evidence>
<dbReference type="PANTHER" id="PTHR24403">
    <property type="entry name" value="ZINC FINGER PROTEIN"/>
    <property type="match status" value="1"/>
</dbReference>
<dbReference type="PANTHER" id="PTHR24403:SF67">
    <property type="entry name" value="FI01116P-RELATED"/>
    <property type="match status" value="1"/>
</dbReference>
<feature type="domain" description="C2H2-type" evidence="7">
    <location>
        <begin position="249"/>
        <end position="277"/>
    </location>
</feature>
<evidence type="ECO:0000256" key="3">
    <source>
        <dbReference type="ARBA" id="ARBA00022771"/>
    </source>
</evidence>
<feature type="region of interest" description="Disordered" evidence="6">
    <location>
        <begin position="626"/>
        <end position="649"/>
    </location>
</feature>
<dbReference type="GO" id="GO:0008270">
    <property type="term" value="F:zinc ion binding"/>
    <property type="evidence" value="ECO:0007669"/>
    <property type="project" value="UniProtKB-KW"/>
</dbReference>
<accession>A0ABD2Q6Z6</accession>
<gene>
    <name evidence="8" type="ORF">Ciccas_006142</name>
</gene>
<evidence type="ECO:0000256" key="1">
    <source>
        <dbReference type="ARBA" id="ARBA00022723"/>
    </source>
</evidence>
<dbReference type="InterPro" id="IPR013087">
    <property type="entry name" value="Znf_C2H2_type"/>
</dbReference>
<comment type="caution">
    <text evidence="8">The sequence shown here is derived from an EMBL/GenBank/DDBJ whole genome shotgun (WGS) entry which is preliminary data.</text>
</comment>
<evidence type="ECO:0000256" key="5">
    <source>
        <dbReference type="PROSITE-ProRule" id="PRU00042"/>
    </source>
</evidence>
<keyword evidence="1" id="KW-0479">Metal-binding</keyword>
<dbReference type="PROSITE" id="PS50157">
    <property type="entry name" value="ZINC_FINGER_C2H2_2"/>
    <property type="match status" value="1"/>
</dbReference>
<name>A0ABD2Q6Z6_9PLAT</name>
<organism evidence="8 9">
    <name type="scientific">Cichlidogyrus casuarinus</name>
    <dbReference type="NCBI Taxonomy" id="1844966"/>
    <lineage>
        <taxon>Eukaryota</taxon>
        <taxon>Metazoa</taxon>
        <taxon>Spiralia</taxon>
        <taxon>Lophotrochozoa</taxon>
        <taxon>Platyhelminthes</taxon>
        <taxon>Monogenea</taxon>
        <taxon>Monopisthocotylea</taxon>
        <taxon>Dactylogyridea</taxon>
        <taxon>Ancyrocephalidae</taxon>
        <taxon>Cichlidogyrus</taxon>
    </lineage>
</organism>
<dbReference type="Proteomes" id="UP001626550">
    <property type="component" value="Unassembled WGS sequence"/>
</dbReference>